<dbReference type="RefSeq" id="XP_002505255.1">
    <property type="nucleotide sequence ID" value="XM_002505209.1"/>
</dbReference>
<dbReference type="PANTHER" id="PTHR37752">
    <property type="entry name" value="OS02G0610700 PROTEIN"/>
    <property type="match status" value="1"/>
</dbReference>
<name>C1EEC9_MICCC</name>
<evidence type="ECO:0000313" key="4">
    <source>
        <dbReference type="EMBL" id="ACO66513.1"/>
    </source>
</evidence>
<dbReference type="InterPro" id="IPR053091">
    <property type="entry name" value="PSII_Assembly/Photoprotect-Rel"/>
</dbReference>
<evidence type="ECO:0000313" key="5">
    <source>
        <dbReference type="Proteomes" id="UP000002009"/>
    </source>
</evidence>
<sequence length="278" mass="29454">MATIATSSLTSRVRVAPGARALSPSAAAPFAAPRPRGSLVIRADGGSGINLGGFPYIIARKAGFDTSEGIAGFTPFAELFIGRTAMGGFATGIAQELITGDGILAQLGVRDLPNEQIFDFFVATLALSTVAGVWVTFRQLVAGEMSPKQFKRYQKFLGLTAKDEAARLNATREAQEKEIDGEYLATEFKAVAAAAIDGPGPSMSVDEELQLTPKQQADGSMAYLKSVELNNARWAMVGFAAAVVIEAKTGLSVFDQLVMWAKMTGADVSVLDSFRQLY</sequence>
<accession>C1EEC9</accession>
<dbReference type="GeneID" id="8247677"/>
<dbReference type="AlphaFoldDB" id="C1EEC9"/>
<dbReference type="OMA" id="NNARWAM"/>
<organism evidence="4 5">
    <name type="scientific">Micromonas commoda (strain RCC299 / NOUM17 / CCMP2709)</name>
    <name type="common">Picoplanktonic green alga</name>
    <dbReference type="NCBI Taxonomy" id="296587"/>
    <lineage>
        <taxon>Eukaryota</taxon>
        <taxon>Viridiplantae</taxon>
        <taxon>Chlorophyta</taxon>
        <taxon>Mamiellophyceae</taxon>
        <taxon>Mamiellales</taxon>
        <taxon>Mamiellaceae</taxon>
        <taxon>Micromonas</taxon>
    </lineage>
</organism>
<dbReference type="PANTHER" id="PTHR37752:SF1">
    <property type="entry name" value="OS02G0610700 PROTEIN"/>
    <property type="match status" value="1"/>
</dbReference>
<keyword evidence="3" id="KW-0934">Plastid</keyword>
<dbReference type="Gene3D" id="1.10.3460.10">
    <property type="entry name" value="Chlorophyll a/b binding protein domain"/>
    <property type="match status" value="1"/>
</dbReference>
<dbReference type="STRING" id="296587.C1EEC9"/>
<dbReference type="EMBL" id="CP001330">
    <property type="protein sequence ID" value="ACO66513.1"/>
    <property type="molecule type" value="Genomic_DNA"/>
</dbReference>
<dbReference type="InterPro" id="IPR022796">
    <property type="entry name" value="Chloroa_b-bind"/>
</dbReference>
<dbReference type="Pfam" id="PF00504">
    <property type="entry name" value="Chloroa_b-bind"/>
    <property type="match status" value="1"/>
</dbReference>
<evidence type="ECO:0000256" key="2">
    <source>
        <dbReference type="ARBA" id="ARBA00022528"/>
    </source>
</evidence>
<dbReference type="Proteomes" id="UP000002009">
    <property type="component" value="Chromosome 11"/>
</dbReference>
<evidence type="ECO:0000256" key="3">
    <source>
        <dbReference type="ARBA" id="ARBA00022640"/>
    </source>
</evidence>
<dbReference type="OrthoDB" id="543868at2759"/>
<reference evidence="4 5" key="1">
    <citation type="journal article" date="2009" name="Science">
        <title>Green evolution and dynamic adaptations revealed by genomes of the marine picoeukaryotes Micromonas.</title>
        <authorList>
            <person name="Worden A.Z."/>
            <person name="Lee J.H."/>
            <person name="Mock T."/>
            <person name="Rouze P."/>
            <person name="Simmons M.P."/>
            <person name="Aerts A.L."/>
            <person name="Allen A.E."/>
            <person name="Cuvelier M.L."/>
            <person name="Derelle E."/>
            <person name="Everett M.V."/>
            <person name="Foulon E."/>
            <person name="Grimwood J."/>
            <person name="Gundlach H."/>
            <person name="Henrissat B."/>
            <person name="Napoli C."/>
            <person name="McDonald S.M."/>
            <person name="Parker M.S."/>
            <person name="Rombauts S."/>
            <person name="Salamov A."/>
            <person name="Von Dassow P."/>
            <person name="Badger J.H."/>
            <person name="Coutinho P.M."/>
            <person name="Demir E."/>
            <person name="Dubchak I."/>
            <person name="Gentemann C."/>
            <person name="Eikrem W."/>
            <person name="Gready J.E."/>
            <person name="John U."/>
            <person name="Lanier W."/>
            <person name="Lindquist E.A."/>
            <person name="Lucas S."/>
            <person name="Mayer K.F."/>
            <person name="Moreau H."/>
            <person name="Not F."/>
            <person name="Otillar R."/>
            <person name="Panaud O."/>
            <person name="Pangilinan J."/>
            <person name="Paulsen I."/>
            <person name="Piegu B."/>
            <person name="Poliakov A."/>
            <person name="Robbens S."/>
            <person name="Schmutz J."/>
            <person name="Toulza E."/>
            <person name="Wyss T."/>
            <person name="Zelensky A."/>
            <person name="Zhou K."/>
            <person name="Armbrust E.V."/>
            <person name="Bhattacharya D."/>
            <person name="Goodenough U.W."/>
            <person name="Van de Peer Y."/>
            <person name="Grigoriev I.V."/>
        </authorList>
    </citation>
    <scope>NUCLEOTIDE SEQUENCE [LARGE SCALE GENOMIC DNA]</scope>
    <source>
        <strain evidence="5">RCC299 / NOUM17</strain>
    </source>
</reference>
<dbReference type="InParanoid" id="C1EEC9"/>
<proteinExistence type="predicted"/>
<dbReference type="GO" id="GO:0009535">
    <property type="term" value="C:chloroplast thylakoid membrane"/>
    <property type="evidence" value="ECO:0007669"/>
    <property type="project" value="TreeGrafter"/>
</dbReference>
<comment type="subcellular location">
    <subcellularLocation>
        <location evidence="1">Plastid</location>
        <location evidence="1">Chloroplast</location>
    </subcellularLocation>
</comment>
<keyword evidence="5" id="KW-1185">Reference proteome</keyword>
<gene>
    <name evidence="4" type="primary">LHL</name>
    <name evidence="4" type="ORF">MICPUN_104970</name>
</gene>
<keyword evidence="2" id="KW-0150">Chloroplast</keyword>
<evidence type="ECO:0000256" key="1">
    <source>
        <dbReference type="ARBA" id="ARBA00004229"/>
    </source>
</evidence>
<dbReference type="KEGG" id="mis:MICPUN_104970"/>
<protein>
    <submittedName>
        <fullName evidence="4">Light harvesting like protein</fullName>
    </submittedName>
</protein>
<dbReference type="SUPFAM" id="SSF103511">
    <property type="entry name" value="Chlorophyll a-b binding protein"/>
    <property type="match status" value="2"/>
</dbReference>